<proteinExistence type="predicted"/>
<protein>
    <submittedName>
        <fullName evidence="1">Uncharacterized protein</fullName>
    </submittedName>
</protein>
<reference evidence="1" key="1">
    <citation type="submission" date="2018-05" db="EMBL/GenBank/DDBJ databases">
        <authorList>
            <person name="Lanie J.A."/>
            <person name="Ng W.-L."/>
            <person name="Kazmierczak K.M."/>
            <person name="Andrzejewski T.M."/>
            <person name="Davidsen T.M."/>
            <person name="Wayne K.J."/>
            <person name="Tettelin H."/>
            <person name="Glass J.I."/>
            <person name="Rusch D."/>
            <person name="Podicherti R."/>
            <person name="Tsui H.-C.T."/>
            <person name="Winkler M.E."/>
        </authorList>
    </citation>
    <scope>NUCLEOTIDE SEQUENCE</scope>
</reference>
<name>A0A382BYX7_9ZZZZ</name>
<dbReference type="AlphaFoldDB" id="A0A382BYX7"/>
<organism evidence="1">
    <name type="scientific">marine metagenome</name>
    <dbReference type="NCBI Taxonomy" id="408172"/>
    <lineage>
        <taxon>unclassified sequences</taxon>
        <taxon>metagenomes</taxon>
        <taxon>ecological metagenomes</taxon>
    </lineage>
</organism>
<dbReference type="EMBL" id="UINC01032019">
    <property type="protein sequence ID" value="SVB19006.1"/>
    <property type="molecule type" value="Genomic_DNA"/>
</dbReference>
<gene>
    <name evidence="1" type="ORF">METZ01_LOCUS171860</name>
</gene>
<accession>A0A382BYX7</accession>
<evidence type="ECO:0000313" key="1">
    <source>
        <dbReference type="EMBL" id="SVB19006.1"/>
    </source>
</evidence>
<sequence>MKQQTEYRIMIVMLLGLLSLFIWDSYNVFSEIHQIKFKLGSMEQKFRSNKNITNEINNFQETYVEKKETIFSSIISDNELENNIDHFRTMAKSLGLQIKGVKTGKHSTFPSLKKQFSENEIPFDRYYLSFQIKGNFLKIGSFMDRVRETSSNLSLGQCSFMLDSYDPRGVIAQIEYLTYLDDGK</sequence>